<comment type="caution">
    <text evidence="2">The sequence shown here is derived from an EMBL/GenBank/DDBJ whole genome shotgun (WGS) entry which is preliminary data.</text>
</comment>
<feature type="compositionally biased region" description="Basic and acidic residues" evidence="1">
    <location>
        <begin position="1"/>
        <end position="21"/>
    </location>
</feature>
<dbReference type="RefSeq" id="WP_150966995.1">
    <property type="nucleotide sequence ID" value="NZ_VZZJ01000051.1"/>
</dbReference>
<sequence length="157" mass="16981">MLERPNDWEKRLQEAAREGSERGPAGEARHAFWSAYCAEIPAEAARGRPSGAIQRWALVGDTGLVLSRFVAERYAGICVRGPRGAVTAEIAERLEPVQDALAQRLGVPFDPRAAYLLMKTVDGSYAAAGDRARLIAWLAAETNLYAAAITDILGDTL</sequence>
<keyword evidence="3" id="KW-1185">Reference proteome</keyword>
<reference evidence="2 3" key="1">
    <citation type="submission" date="2019-09" db="EMBL/GenBank/DDBJ databases">
        <title>YIM 132548 draft genome.</title>
        <authorList>
            <person name="Jiang L."/>
        </authorList>
    </citation>
    <scope>NUCLEOTIDE SEQUENCE [LARGE SCALE GENOMIC DNA]</scope>
    <source>
        <strain evidence="2 3">YIM 132548</strain>
    </source>
</reference>
<accession>A0A6N6MFI8</accession>
<gene>
    <name evidence="2" type="ORF">F6X51_26760</name>
</gene>
<feature type="region of interest" description="Disordered" evidence="1">
    <location>
        <begin position="1"/>
        <end position="25"/>
    </location>
</feature>
<proteinExistence type="predicted"/>
<dbReference type="Proteomes" id="UP000441523">
    <property type="component" value="Unassembled WGS sequence"/>
</dbReference>
<organism evidence="2 3">
    <name type="scientific">Methylobacterium planeticum</name>
    <dbReference type="NCBI Taxonomy" id="2615211"/>
    <lineage>
        <taxon>Bacteria</taxon>
        <taxon>Pseudomonadati</taxon>
        <taxon>Pseudomonadota</taxon>
        <taxon>Alphaproteobacteria</taxon>
        <taxon>Hyphomicrobiales</taxon>
        <taxon>Methylobacteriaceae</taxon>
        <taxon>Methylobacterium</taxon>
    </lineage>
</organism>
<evidence type="ECO:0000256" key="1">
    <source>
        <dbReference type="SAM" id="MobiDB-lite"/>
    </source>
</evidence>
<dbReference type="AlphaFoldDB" id="A0A6N6MFI8"/>
<protein>
    <submittedName>
        <fullName evidence="2">Uncharacterized protein</fullName>
    </submittedName>
</protein>
<evidence type="ECO:0000313" key="2">
    <source>
        <dbReference type="EMBL" id="KAB1068527.1"/>
    </source>
</evidence>
<evidence type="ECO:0000313" key="3">
    <source>
        <dbReference type="Proteomes" id="UP000441523"/>
    </source>
</evidence>
<name>A0A6N6MFI8_9HYPH</name>
<dbReference type="EMBL" id="VZZJ01000051">
    <property type="protein sequence ID" value="KAB1068527.1"/>
    <property type="molecule type" value="Genomic_DNA"/>
</dbReference>